<dbReference type="Proteomes" id="UP000285794">
    <property type="component" value="Unassembled WGS sequence"/>
</dbReference>
<dbReference type="RefSeq" id="WP_125032173.1">
    <property type="nucleotide sequence ID" value="NZ_JAPXVP010000029.1"/>
</dbReference>
<sequence length="299" mass="34981">MILNEHYYRTLLEKFEGIKTLNEFGNNASSLSTKLILEHFKKNKPIHINFQSAKDLLFETGKQLFIELANDIYLNHYDLPGIKEGDKVKRQANGQYYLVYKNEDSSYRLKHQLRKTKKQIFPADIPNITYDRLVKGYVKVDSGVSDKTIKNYISFFEGLNSEKIDFPRTSFEMKTVFIAKKPLWDSLPNKNKIPCAYLPNPREENQITEINSIPALQDSLAYFTPKYEVCYEQLLLKDKKVKTIVVFDTETDKIEQIIQDKSRFGFNVIIVSNCFFPTINEAIPCWNWYKEEIKVVNAI</sequence>
<evidence type="ECO:0000313" key="2">
    <source>
        <dbReference type="Proteomes" id="UP000285794"/>
    </source>
</evidence>
<accession>A0A425XWG2</accession>
<organism evidence="1 2">
    <name type="scientific">Ancylomarina euxinus</name>
    <dbReference type="NCBI Taxonomy" id="2283627"/>
    <lineage>
        <taxon>Bacteria</taxon>
        <taxon>Pseudomonadati</taxon>
        <taxon>Bacteroidota</taxon>
        <taxon>Bacteroidia</taxon>
        <taxon>Marinilabiliales</taxon>
        <taxon>Marinifilaceae</taxon>
        <taxon>Ancylomarina</taxon>
    </lineage>
</organism>
<keyword evidence="2" id="KW-1185">Reference proteome</keyword>
<protein>
    <submittedName>
        <fullName evidence="1">Uncharacterized protein</fullName>
    </submittedName>
</protein>
<dbReference type="AlphaFoldDB" id="A0A425XWG2"/>
<gene>
    <name evidence="1" type="ORF">DWB61_17370</name>
</gene>
<dbReference type="EMBL" id="QQWG01000034">
    <property type="protein sequence ID" value="RRG18987.1"/>
    <property type="molecule type" value="Genomic_DNA"/>
</dbReference>
<dbReference type="OrthoDB" id="1490978at2"/>
<name>A0A425XWG2_9BACT</name>
<proteinExistence type="predicted"/>
<reference evidence="1 2" key="1">
    <citation type="submission" date="2018-07" db="EMBL/GenBank/DDBJ databases">
        <title>Draft genome sequence of Ancylomarina sp. M1P.</title>
        <authorList>
            <person name="Yadav S."/>
            <person name="Villanueva L."/>
            <person name="Damste J.S.S."/>
        </authorList>
    </citation>
    <scope>NUCLEOTIDE SEQUENCE [LARGE SCALE GENOMIC DNA]</scope>
    <source>
        <strain evidence="1 2">M1P</strain>
    </source>
</reference>
<evidence type="ECO:0000313" key="1">
    <source>
        <dbReference type="EMBL" id="RRG18987.1"/>
    </source>
</evidence>
<comment type="caution">
    <text evidence="1">The sequence shown here is derived from an EMBL/GenBank/DDBJ whole genome shotgun (WGS) entry which is preliminary data.</text>
</comment>